<evidence type="ECO:0000313" key="2">
    <source>
        <dbReference type="Proteomes" id="UP001062846"/>
    </source>
</evidence>
<keyword evidence="2" id="KW-1185">Reference proteome</keyword>
<name>A0ACC0M6A3_RHOML</name>
<protein>
    <submittedName>
        <fullName evidence="1">Uncharacterized protein</fullName>
    </submittedName>
</protein>
<gene>
    <name evidence="1" type="ORF">RHMOL_Rhmol10G0260500</name>
</gene>
<comment type="caution">
    <text evidence="1">The sequence shown here is derived from an EMBL/GenBank/DDBJ whole genome shotgun (WGS) entry which is preliminary data.</text>
</comment>
<dbReference type="Proteomes" id="UP001062846">
    <property type="component" value="Chromosome 10"/>
</dbReference>
<reference evidence="1" key="1">
    <citation type="submission" date="2022-02" db="EMBL/GenBank/DDBJ databases">
        <title>Plant Genome Project.</title>
        <authorList>
            <person name="Zhang R.-G."/>
        </authorList>
    </citation>
    <scope>NUCLEOTIDE SEQUENCE</scope>
    <source>
        <strain evidence="1">AT1</strain>
    </source>
</reference>
<organism evidence="1 2">
    <name type="scientific">Rhododendron molle</name>
    <name type="common">Chinese azalea</name>
    <name type="synonym">Azalea mollis</name>
    <dbReference type="NCBI Taxonomy" id="49168"/>
    <lineage>
        <taxon>Eukaryota</taxon>
        <taxon>Viridiplantae</taxon>
        <taxon>Streptophyta</taxon>
        <taxon>Embryophyta</taxon>
        <taxon>Tracheophyta</taxon>
        <taxon>Spermatophyta</taxon>
        <taxon>Magnoliopsida</taxon>
        <taxon>eudicotyledons</taxon>
        <taxon>Gunneridae</taxon>
        <taxon>Pentapetalae</taxon>
        <taxon>asterids</taxon>
        <taxon>Ericales</taxon>
        <taxon>Ericaceae</taxon>
        <taxon>Ericoideae</taxon>
        <taxon>Rhodoreae</taxon>
        <taxon>Rhododendron</taxon>
    </lineage>
</organism>
<proteinExistence type="predicted"/>
<accession>A0ACC0M6A3</accession>
<dbReference type="EMBL" id="CM046397">
    <property type="protein sequence ID" value="KAI8536480.1"/>
    <property type="molecule type" value="Genomic_DNA"/>
</dbReference>
<evidence type="ECO:0000313" key="1">
    <source>
        <dbReference type="EMBL" id="KAI8536480.1"/>
    </source>
</evidence>
<sequence length="1047" mass="117560">MALTASKVLKGHVTTDGIILNNLHGTNYIFANSPQHARLHGTNQGVELGQQSDLHPLKLKWKLSKKAFWHICSKPSSSILSRRLSVICRSRGTQKTEARECVRDHSDVSRAQSCHEDDEHHIRPERTNHPHQRLAEACQFVHNDAKFVNERARNDIVLLSRGIMRLDARARQDVAIIGSEFLKLDARARKDTKKIDNDVKKKAECLHHIATILTDKAQSKLKKVADKHWSDGALEADLRRADFFAKQRALEDALMALEFVKNVHDTMVNKMYKLKKYSQSTDSMEGNIMIEKNGKTLDFFPGEVSTGRITAIQEAYWGMASALSEADGIDYTDPEELELLVATLIDLDAMDGKSSVSLLAECSSSPDVNTSLSLSLTHMAANKFATMLHRNTHKITVILVYAVLEWFLIFLLLLNSLFSFLISKFANYFGLKPPCLLCSRIDQILEPNNRNNACTNLICESHATEISKMGFCPNHKKLAESQKLCKNCLPKNPKIVENSIEISRRIGLFTWVNEMRIENGVRNLKCSCCDEILSRKFHPSFLVFKPSWGTLGHSWRRDLAAEVIHEESNEGEVSDTSDCDCFLDQGGNDDEAKEDDDANIIQASCGEGDGAVSLIDSSTMVPEAASQGVREVSEEKVNGNLKQPGGEEHDYQTLLGDDETKPAAITGKKEFEAITGPEMSGTSSIGQDLSGAEESWDGSFISEMESGDGSLTVEKLKSTLQAERNALTALYTELEEERSAAAIATSQTMAMITRLQEEKAAMQMEALQYQRMMEEQSEYDQEALQLLNELMLKREKEKQELEREVEVYRKRVFDYEAKEKTVMIRRRDGNAEDTDELSIDLNHESYNNTFTDGVLNFEEMGKDLSSLDDSLAGFEEERILILEELKSLEEKLFTLANNNNEELFFHNNGYGSPRENGGSNGYFGNSNGEDFSESNEMDSKGKNLLPLFDATAVVNGEGELDEDGIEENLVDSKIELVDKKLGIEEEVDHVYERLQALETDREFLKHCVSSLKKGDKGMDLLQEILEHLRDLRTVELRARSGCNSPLS</sequence>